<dbReference type="Pfam" id="PF05173">
    <property type="entry name" value="DapB_C"/>
    <property type="match status" value="1"/>
</dbReference>
<dbReference type="EC" id="1.17.1.8" evidence="10 13"/>
<keyword evidence="14" id="KW-0812">Transmembrane</keyword>
<evidence type="ECO:0000256" key="11">
    <source>
        <dbReference type="ARBA" id="ARBA00049080"/>
    </source>
</evidence>
<keyword evidence="7 13" id="KW-0520">NAD</keyword>
<feature type="binding site" evidence="13">
    <location>
        <begin position="169"/>
        <end position="170"/>
    </location>
    <ligand>
        <name>(S)-2,3,4,5-tetrahydrodipicolinate</name>
        <dbReference type="ChEBI" id="CHEBI:16845"/>
    </ligand>
</feature>
<keyword evidence="14" id="KW-0472">Membrane</keyword>
<dbReference type="HAMAP" id="MF_00102">
    <property type="entry name" value="DapB"/>
    <property type="match status" value="1"/>
</dbReference>
<keyword evidence="4 13" id="KW-0521">NADP</keyword>
<evidence type="ECO:0000256" key="10">
    <source>
        <dbReference type="ARBA" id="ARBA00038983"/>
    </source>
</evidence>
<dbReference type="GO" id="GO:0009089">
    <property type="term" value="P:lysine biosynthetic process via diaminopimelate"/>
    <property type="evidence" value="ECO:0007669"/>
    <property type="project" value="UniProtKB-UniRule"/>
</dbReference>
<comment type="similarity">
    <text evidence="1 13">Belongs to the DapB family.</text>
</comment>
<evidence type="ECO:0000256" key="1">
    <source>
        <dbReference type="ARBA" id="ARBA00006642"/>
    </source>
</evidence>
<keyword evidence="2 13" id="KW-0963">Cytoplasm</keyword>
<dbReference type="GO" id="GO:0051287">
    <property type="term" value="F:NAD binding"/>
    <property type="evidence" value="ECO:0007669"/>
    <property type="project" value="UniProtKB-UniRule"/>
</dbReference>
<dbReference type="AlphaFoldDB" id="A0AAJ4GBH5"/>
<evidence type="ECO:0000256" key="2">
    <source>
        <dbReference type="ARBA" id="ARBA00022490"/>
    </source>
</evidence>
<comment type="caution">
    <text evidence="13">Was originally thought to be a dihydrodipicolinate reductase (DHDPR), catalyzing the conversion of dihydrodipicolinate to tetrahydrodipicolinate. However, it was shown in E.coli that the substrate of the enzymatic reaction is not dihydrodipicolinate (DHDP) but in fact (2S,4S)-4-hydroxy-2,3,4,5-tetrahydrodipicolinic acid (HTPA), the product released by the DapA-catalyzed reaction.</text>
</comment>
<dbReference type="InterPro" id="IPR000846">
    <property type="entry name" value="DapB_N"/>
</dbReference>
<dbReference type="Gene3D" id="3.40.50.720">
    <property type="entry name" value="NAD(P)-binding Rossmann-like Domain"/>
    <property type="match status" value="1"/>
</dbReference>
<evidence type="ECO:0000313" key="17">
    <source>
        <dbReference type="EMBL" id="QIQ41197.1"/>
    </source>
</evidence>
<evidence type="ECO:0000256" key="5">
    <source>
        <dbReference type="ARBA" id="ARBA00022915"/>
    </source>
</evidence>
<comment type="subunit">
    <text evidence="13">Homotetramer.</text>
</comment>
<organism evidence="17 18">
    <name type="scientific">Buchnera aphidicola</name>
    <name type="common">Aphis urticata</name>
    <dbReference type="NCBI Taxonomy" id="2708353"/>
    <lineage>
        <taxon>Bacteria</taxon>
        <taxon>Pseudomonadati</taxon>
        <taxon>Pseudomonadota</taxon>
        <taxon>Gammaproteobacteria</taxon>
        <taxon>Enterobacterales</taxon>
        <taxon>Erwiniaceae</taxon>
        <taxon>Buchnera</taxon>
    </lineage>
</organism>
<dbReference type="InterPro" id="IPR022664">
    <property type="entry name" value="DapB_N_CS"/>
</dbReference>
<comment type="catalytic activity">
    <reaction evidence="12 13">
        <text>(S)-2,3,4,5-tetrahydrodipicolinate + NAD(+) + H2O = (2S,4S)-4-hydroxy-2,3,4,5-tetrahydrodipicolinate + NADH + H(+)</text>
        <dbReference type="Rhea" id="RHEA:35323"/>
        <dbReference type="ChEBI" id="CHEBI:15377"/>
        <dbReference type="ChEBI" id="CHEBI:15378"/>
        <dbReference type="ChEBI" id="CHEBI:16845"/>
        <dbReference type="ChEBI" id="CHEBI:57540"/>
        <dbReference type="ChEBI" id="CHEBI:57945"/>
        <dbReference type="ChEBI" id="CHEBI:67139"/>
        <dbReference type="EC" id="1.17.1.8"/>
    </reaction>
</comment>
<dbReference type="GO" id="GO:0008839">
    <property type="term" value="F:4-hydroxy-tetrahydrodipicolinate reductase"/>
    <property type="evidence" value="ECO:0007669"/>
    <property type="project" value="UniProtKB-UniRule"/>
</dbReference>
<feature type="domain" description="Dihydrodipicolinate reductase C-terminal" evidence="16">
    <location>
        <begin position="132"/>
        <end position="268"/>
    </location>
</feature>
<evidence type="ECO:0000256" key="9">
    <source>
        <dbReference type="ARBA" id="ARBA00037922"/>
    </source>
</evidence>
<evidence type="ECO:0000256" key="13">
    <source>
        <dbReference type="HAMAP-Rule" id="MF_00102"/>
    </source>
</evidence>
<evidence type="ECO:0000259" key="16">
    <source>
        <dbReference type="Pfam" id="PF05173"/>
    </source>
</evidence>
<dbReference type="FunFam" id="3.30.360.10:FF:000004">
    <property type="entry name" value="4-hydroxy-tetrahydrodipicolinate reductase"/>
    <property type="match status" value="1"/>
</dbReference>
<keyword evidence="8 13" id="KW-0457">Lysine biosynthesis</keyword>
<feature type="binding site" evidence="13">
    <location>
        <position position="40"/>
    </location>
    <ligand>
        <name>NADP(+)</name>
        <dbReference type="ChEBI" id="CHEBI:58349"/>
    </ligand>
</feature>
<evidence type="ECO:0000256" key="7">
    <source>
        <dbReference type="ARBA" id="ARBA00023027"/>
    </source>
</evidence>
<comment type="catalytic activity">
    <reaction evidence="11 13">
        <text>(S)-2,3,4,5-tetrahydrodipicolinate + NADP(+) + H2O = (2S,4S)-4-hydroxy-2,3,4,5-tetrahydrodipicolinate + NADPH + H(+)</text>
        <dbReference type="Rhea" id="RHEA:35331"/>
        <dbReference type="ChEBI" id="CHEBI:15377"/>
        <dbReference type="ChEBI" id="CHEBI:15378"/>
        <dbReference type="ChEBI" id="CHEBI:16845"/>
        <dbReference type="ChEBI" id="CHEBI:57783"/>
        <dbReference type="ChEBI" id="CHEBI:58349"/>
        <dbReference type="ChEBI" id="CHEBI:67139"/>
        <dbReference type="EC" id="1.17.1.8"/>
    </reaction>
</comment>
<evidence type="ECO:0000256" key="14">
    <source>
        <dbReference type="SAM" id="Phobius"/>
    </source>
</evidence>
<dbReference type="PANTHER" id="PTHR20836:SF0">
    <property type="entry name" value="4-HYDROXY-TETRAHYDRODIPICOLINATE REDUCTASE 1, CHLOROPLASTIC-RELATED"/>
    <property type="match status" value="1"/>
</dbReference>
<dbReference type="SUPFAM" id="SSF55347">
    <property type="entry name" value="Glyceraldehyde-3-phosphate dehydrogenase-like, C-terminal domain"/>
    <property type="match status" value="1"/>
</dbReference>
<feature type="transmembrane region" description="Helical" evidence="14">
    <location>
        <begin position="121"/>
        <end position="140"/>
    </location>
</feature>
<evidence type="ECO:0000259" key="15">
    <source>
        <dbReference type="Pfam" id="PF01113"/>
    </source>
</evidence>
<keyword evidence="3 13" id="KW-0028">Amino-acid biosynthesis</keyword>
<feature type="active site" description="Proton donor" evidence="13">
    <location>
        <position position="163"/>
    </location>
</feature>
<feature type="domain" description="Dihydrodipicolinate reductase N-terminal" evidence="15">
    <location>
        <begin position="7"/>
        <end position="129"/>
    </location>
</feature>
<evidence type="ECO:0000256" key="6">
    <source>
        <dbReference type="ARBA" id="ARBA00023002"/>
    </source>
</evidence>
<comment type="caution">
    <text evidence="13">Lacks conserved residue(s) required for the propagation of feature annotation.</text>
</comment>
<dbReference type="GO" id="GO:0005829">
    <property type="term" value="C:cytosol"/>
    <property type="evidence" value="ECO:0007669"/>
    <property type="project" value="TreeGrafter"/>
</dbReference>
<dbReference type="Pfam" id="PF01113">
    <property type="entry name" value="DapB_N"/>
    <property type="match status" value="1"/>
</dbReference>
<keyword evidence="5 13" id="KW-0220">Diaminopimelate biosynthesis</keyword>
<accession>A0AAJ4GBH5</accession>
<dbReference type="GO" id="GO:0019877">
    <property type="term" value="P:diaminopimelate biosynthetic process"/>
    <property type="evidence" value="ECO:0007669"/>
    <property type="project" value="UniProtKB-UniRule"/>
</dbReference>
<dbReference type="CDD" id="cd02274">
    <property type="entry name" value="DHDPR_N"/>
    <property type="match status" value="1"/>
</dbReference>
<dbReference type="PIRSF" id="PIRSF000161">
    <property type="entry name" value="DHPR"/>
    <property type="match status" value="1"/>
</dbReference>
<name>A0AAJ4GBH5_9GAMM</name>
<proteinExistence type="inferred from homology"/>
<evidence type="ECO:0000256" key="12">
    <source>
        <dbReference type="ARBA" id="ARBA00049396"/>
    </source>
</evidence>
<evidence type="ECO:0000256" key="4">
    <source>
        <dbReference type="ARBA" id="ARBA00022857"/>
    </source>
</evidence>
<dbReference type="Proteomes" id="UP000502374">
    <property type="component" value="Chromosome"/>
</dbReference>
<protein>
    <recommendedName>
        <fullName evidence="10 13">4-hydroxy-tetrahydrodipicolinate reductase</fullName>
        <shortName evidence="13">HTPA reductase</shortName>
        <ecNumber evidence="10 13">1.17.1.8</ecNumber>
    </recommendedName>
</protein>
<evidence type="ECO:0000256" key="8">
    <source>
        <dbReference type="ARBA" id="ARBA00023154"/>
    </source>
</evidence>
<reference evidence="17 18" key="1">
    <citation type="submission" date="2020-02" db="EMBL/GenBank/DDBJ databases">
        <title>Parallel evolution in the integration of a co-obligate aphid symbiosis.</title>
        <authorList>
            <person name="Monnin D."/>
            <person name="Jackson R."/>
            <person name="Kiers E.T."/>
            <person name="Bunker M."/>
            <person name="Ellers J."/>
            <person name="Henry L.M."/>
        </authorList>
    </citation>
    <scope>NUCLEOTIDE SEQUENCE [LARGE SCALE GENOMIC DNA]</scope>
    <source>
        <strain evidence="17">AURT-53B</strain>
    </source>
</reference>
<dbReference type="GO" id="GO:0050661">
    <property type="term" value="F:NADP binding"/>
    <property type="evidence" value="ECO:0007669"/>
    <property type="project" value="UniProtKB-UniRule"/>
</dbReference>
<feature type="binding site" evidence="13">
    <location>
        <begin position="12"/>
        <end position="17"/>
    </location>
    <ligand>
        <name>NAD(+)</name>
        <dbReference type="ChEBI" id="CHEBI:57540"/>
    </ligand>
</feature>
<keyword evidence="14" id="KW-1133">Transmembrane helix</keyword>
<feature type="binding site" evidence="13">
    <location>
        <position position="160"/>
    </location>
    <ligand>
        <name>(S)-2,3,4,5-tetrahydrodipicolinate</name>
        <dbReference type="ChEBI" id="CHEBI:16845"/>
    </ligand>
</feature>
<gene>
    <name evidence="13" type="primary">dapB</name>
    <name evidence="17" type="ORF">G4B00_00740</name>
</gene>
<dbReference type="GO" id="GO:0016726">
    <property type="term" value="F:oxidoreductase activity, acting on CH or CH2 groups, NAD or NADP as acceptor"/>
    <property type="evidence" value="ECO:0007669"/>
    <property type="project" value="UniProtKB-UniRule"/>
</dbReference>
<dbReference type="InterPro" id="IPR022663">
    <property type="entry name" value="DapB_C"/>
</dbReference>
<dbReference type="PROSITE" id="PS01298">
    <property type="entry name" value="DAPB"/>
    <property type="match status" value="1"/>
</dbReference>
<dbReference type="NCBIfam" id="TIGR00036">
    <property type="entry name" value="dapB"/>
    <property type="match status" value="1"/>
</dbReference>
<keyword evidence="6 13" id="KW-0560">Oxidoreductase</keyword>
<dbReference type="PANTHER" id="PTHR20836">
    <property type="entry name" value="DIHYDRODIPICOLINATE REDUCTASE"/>
    <property type="match status" value="1"/>
</dbReference>
<sequence length="277" mass="31260">MNKKITRIAITGALGRMGQMLVKETQENKTTCLTAAIVKKNHPSINHDIGEEIGIGKIGVPIQDTLDIKKHDFDVLIDFTNPIATLEYLQYCNKFQKNIIIGTTGFSDSEMKIIQSYSQKIAILIASNFSIGINLLYHLVEKTTRILGNNSDIDIIEFHHRNKIDIPSGTALTIGDSISKVMKWNLNKHSLYYKKGFTKTRESKKIGFSSIRSGNIVGKHSVIFTNSEEEINITHTAFNRESFAKGAIQSVFWIILQNKGLFNMKDFLKNTFKVYAK</sequence>
<dbReference type="Gene3D" id="3.30.360.10">
    <property type="entry name" value="Dihydrodipicolinate Reductase, domain 2"/>
    <property type="match status" value="1"/>
</dbReference>
<feature type="binding site" evidence="13">
    <location>
        <begin position="126"/>
        <end position="129"/>
    </location>
    <ligand>
        <name>NAD(+)</name>
        <dbReference type="ChEBI" id="CHEBI:57540"/>
    </ligand>
</feature>
<dbReference type="EMBL" id="CP048744">
    <property type="protein sequence ID" value="QIQ41197.1"/>
    <property type="molecule type" value="Genomic_DNA"/>
</dbReference>
<feature type="binding site" evidence="13">
    <location>
        <begin position="102"/>
        <end position="104"/>
    </location>
    <ligand>
        <name>NAD(+)</name>
        <dbReference type="ChEBI" id="CHEBI:57540"/>
    </ligand>
</feature>
<feature type="active site" description="Proton donor/acceptor" evidence="13">
    <location>
        <position position="159"/>
    </location>
</feature>
<evidence type="ECO:0000256" key="3">
    <source>
        <dbReference type="ARBA" id="ARBA00022605"/>
    </source>
</evidence>
<evidence type="ECO:0000313" key="18">
    <source>
        <dbReference type="Proteomes" id="UP000502374"/>
    </source>
</evidence>
<comment type="subcellular location">
    <subcellularLocation>
        <location evidence="13">Cytoplasm</location>
    </subcellularLocation>
</comment>
<comment type="function">
    <text evidence="13">Catalyzes the conversion of 4-hydroxy-tetrahydrodipicolinate (HTPA) to tetrahydrodipicolinate.</text>
</comment>
<dbReference type="InterPro" id="IPR036291">
    <property type="entry name" value="NAD(P)-bd_dom_sf"/>
</dbReference>
<dbReference type="InterPro" id="IPR023940">
    <property type="entry name" value="DHDPR_bac"/>
</dbReference>
<dbReference type="SUPFAM" id="SSF51735">
    <property type="entry name" value="NAD(P)-binding Rossmann-fold domains"/>
    <property type="match status" value="1"/>
</dbReference>
<comment type="pathway">
    <text evidence="9 13">Amino-acid biosynthesis; L-lysine biosynthesis via DAP pathway; (S)-tetrahydrodipicolinate from L-aspartate: step 4/4.</text>
</comment>